<evidence type="ECO:0000313" key="2">
    <source>
        <dbReference type="EMBL" id="GAA4550039.1"/>
    </source>
</evidence>
<comment type="caution">
    <text evidence="2">The sequence shown here is derived from an EMBL/GenBank/DDBJ whole genome shotgun (WGS) entry which is preliminary data.</text>
</comment>
<protein>
    <submittedName>
        <fullName evidence="2">Uncharacterized protein</fullName>
    </submittedName>
</protein>
<evidence type="ECO:0000313" key="3">
    <source>
        <dbReference type="Proteomes" id="UP001501598"/>
    </source>
</evidence>
<evidence type="ECO:0000256" key="1">
    <source>
        <dbReference type="SAM" id="MobiDB-lite"/>
    </source>
</evidence>
<organism evidence="2 3">
    <name type="scientific">Pseudonocardia xishanensis</name>
    <dbReference type="NCBI Taxonomy" id="630995"/>
    <lineage>
        <taxon>Bacteria</taxon>
        <taxon>Bacillati</taxon>
        <taxon>Actinomycetota</taxon>
        <taxon>Actinomycetes</taxon>
        <taxon>Pseudonocardiales</taxon>
        <taxon>Pseudonocardiaceae</taxon>
        <taxon>Pseudonocardia</taxon>
    </lineage>
</organism>
<accession>A0ABP8RUP8</accession>
<dbReference type="Proteomes" id="UP001501598">
    <property type="component" value="Unassembled WGS sequence"/>
</dbReference>
<dbReference type="EMBL" id="BAABGT010000053">
    <property type="protein sequence ID" value="GAA4550039.1"/>
    <property type="molecule type" value="Genomic_DNA"/>
</dbReference>
<proteinExistence type="predicted"/>
<keyword evidence="3" id="KW-1185">Reference proteome</keyword>
<name>A0ABP8RUP8_9PSEU</name>
<sequence length="71" mass="7314">MRAGEKEISGGSSDSEEKDWQVKPIGPSGPCAVITTTPDTKCPNTSRMICGVTGCGVSWALDGALDVMGRA</sequence>
<gene>
    <name evidence="2" type="ORF">GCM10023175_39380</name>
</gene>
<feature type="region of interest" description="Disordered" evidence="1">
    <location>
        <begin position="1"/>
        <end position="31"/>
    </location>
</feature>
<reference evidence="3" key="1">
    <citation type="journal article" date="2019" name="Int. J. Syst. Evol. Microbiol.">
        <title>The Global Catalogue of Microorganisms (GCM) 10K type strain sequencing project: providing services to taxonomists for standard genome sequencing and annotation.</title>
        <authorList>
            <consortium name="The Broad Institute Genomics Platform"/>
            <consortium name="The Broad Institute Genome Sequencing Center for Infectious Disease"/>
            <person name="Wu L."/>
            <person name="Ma J."/>
        </authorList>
    </citation>
    <scope>NUCLEOTIDE SEQUENCE [LARGE SCALE GENOMIC DNA]</scope>
    <source>
        <strain evidence="3">JCM 17906</strain>
    </source>
</reference>